<reference evidence="1" key="2">
    <citation type="submission" date="2022-03" db="EMBL/GenBank/DDBJ databases">
        <title>Draft title - Genomic analysis of global carrot germplasm unveils the trajectory of domestication and the origin of high carotenoid orange carrot.</title>
        <authorList>
            <person name="Iorizzo M."/>
            <person name="Ellison S."/>
            <person name="Senalik D."/>
            <person name="Macko-Podgorni A."/>
            <person name="Grzebelus D."/>
            <person name="Bostan H."/>
            <person name="Rolling W."/>
            <person name="Curaba J."/>
            <person name="Simon P."/>
        </authorList>
    </citation>
    <scope>NUCLEOTIDE SEQUENCE</scope>
    <source>
        <tissue evidence="1">Leaf</tissue>
    </source>
</reference>
<evidence type="ECO:0000313" key="2">
    <source>
        <dbReference type="Proteomes" id="UP000077755"/>
    </source>
</evidence>
<sequence>MDSKELKFINAHGKSESLGLCIQPARASARELIYCTICEFEIKGVWYITTGPEYKVCSTCFDRYVQPISKNQLAPEVEKKLVSLHVEEMKVYNAMTHSLYSDLRGLGLSCKICSPKGERRPARWAYGNTYNGRVHACHIFCVVERIGANRSDNGTIDYETNPFWKAVGRISLEAFKKLAEDLVPFPFNSAMSIILKLRAYQDHTRST</sequence>
<reference evidence="1" key="1">
    <citation type="journal article" date="2016" name="Nat. Genet.">
        <title>A high-quality carrot genome assembly provides new insights into carotenoid accumulation and asterid genome evolution.</title>
        <authorList>
            <person name="Iorizzo M."/>
            <person name="Ellison S."/>
            <person name="Senalik D."/>
            <person name="Zeng P."/>
            <person name="Satapoomin P."/>
            <person name="Huang J."/>
            <person name="Bowman M."/>
            <person name="Iovene M."/>
            <person name="Sanseverino W."/>
            <person name="Cavagnaro P."/>
            <person name="Yildiz M."/>
            <person name="Macko-Podgorni A."/>
            <person name="Moranska E."/>
            <person name="Grzebelus E."/>
            <person name="Grzebelus D."/>
            <person name="Ashrafi H."/>
            <person name="Zheng Z."/>
            <person name="Cheng S."/>
            <person name="Spooner D."/>
            <person name="Van Deynze A."/>
            <person name="Simon P."/>
        </authorList>
    </citation>
    <scope>NUCLEOTIDE SEQUENCE</scope>
    <source>
        <tissue evidence="1">Leaf</tissue>
    </source>
</reference>
<dbReference type="Proteomes" id="UP000077755">
    <property type="component" value="Chromosome 3"/>
</dbReference>
<proteinExistence type="predicted"/>
<organism evidence="1 2">
    <name type="scientific">Daucus carota subsp. sativus</name>
    <name type="common">Carrot</name>
    <dbReference type="NCBI Taxonomy" id="79200"/>
    <lineage>
        <taxon>Eukaryota</taxon>
        <taxon>Viridiplantae</taxon>
        <taxon>Streptophyta</taxon>
        <taxon>Embryophyta</taxon>
        <taxon>Tracheophyta</taxon>
        <taxon>Spermatophyta</taxon>
        <taxon>Magnoliopsida</taxon>
        <taxon>eudicotyledons</taxon>
        <taxon>Gunneridae</taxon>
        <taxon>Pentapetalae</taxon>
        <taxon>asterids</taxon>
        <taxon>campanulids</taxon>
        <taxon>Apiales</taxon>
        <taxon>Apiaceae</taxon>
        <taxon>Apioideae</taxon>
        <taxon>Scandiceae</taxon>
        <taxon>Daucinae</taxon>
        <taxon>Daucus</taxon>
        <taxon>Daucus sect. Daucus</taxon>
    </lineage>
</organism>
<evidence type="ECO:0000313" key="1">
    <source>
        <dbReference type="EMBL" id="WOG93511.1"/>
    </source>
</evidence>
<gene>
    <name evidence="1" type="ORF">DCAR_0312797</name>
</gene>
<dbReference type="EMBL" id="CP093345">
    <property type="protein sequence ID" value="WOG93511.1"/>
    <property type="molecule type" value="Genomic_DNA"/>
</dbReference>
<name>A0AAF1AUZ9_DAUCS</name>
<protein>
    <submittedName>
        <fullName evidence="1">Uncharacterized protein</fullName>
    </submittedName>
</protein>
<dbReference type="KEGG" id="dcr:108213874"/>
<keyword evidence="2" id="KW-1185">Reference proteome</keyword>
<accession>A0AAF1AUZ9</accession>
<dbReference type="AlphaFoldDB" id="A0AAF1AUZ9"/>